<dbReference type="InParanoid" id="A7SB23"/>
<protein>
    <submittedName>
        <fullName evidence="1">Uncharacterized protein</fullName>
    </submittedName>
</protein>
<dbReference type="InterPro" id="IPR032675">
    <property type="entry name" value="LRR_dom_sf"/>
</dbReference>
<evidence type="ECO:0000313" key="2">
    <source>
        <dbReference type="Proteomes" id="UP000001593"/>
    </source>
</evidence>
<name>A7SB23_NEMVE</name>
<proteinExistence type="predicted"/>
<dbReference type="AlphaFoldDB" id="A7SB23"/>
<reference evidence="1 2" key="1">
    <citation type="journal article" date="2007" name="Science">
        <title>Sea anemone genome reveals ancestral eumetazoan gene repertoire and genomic organization.</title>
        <authorList>
            <person name="Putnam N.H."/>
            <person name="Srivastava M."/>
            <person name="Hellsten U."/>
            <person name="Dirks B."/>
            <person name="Chapman J."/>
            <person name="Salamov A."/>
            <person name="Terry A."/>
            <person name="Shapiro H."/>
            <person name="Lindquist E."/>
            <person name="Kapitonov V.V."/>
            <person name="Jurka J."/>
            <person name="Genikhovich G."/>
            <person name="Grigoriev I.V."/>
            <person name="Lucas S.M."/>
            <person name="Steele R.E."/>
            <person name="Finnerty J.R."/>
            <person name="Technau U."/>
            <person name="Martindale M.Q."/>
            <person name="Rokhsar D.S."/>
        </authorList>
    </citation>
    <scope>NUCLEOTIDE SEQUENCE [LARGE SCALE GENOMIC DNA]</scope>
    <source>
        <strain evidence="2">CH2 X CH6</strain>
    </source>
</reference>
<dbReference type="PANTHER" id="PTHR24114">
    <property type="entry name" value="LEUCINE RICH REPEAT FAMILY PROTEIN"/>
    <property type="match status" value="1"/>
</dbReference>
<feature type="non-terminal residue" evidence="1">
    <location>
        <position position="1"/>
    </location>
</feature>
<dbReference type="PANTHER" id="PTHR24114:SF50">
    <property type="entry name" value="RNI-LIKE PROTEIN"/>
    <property type="match status" value="1"/>
</dbReference>
<dbReference type="InterPro" id="IPR052394">
    <property type="entry name" value="LRR-containing"/>
</dbReference>
<dbReference type="PhylomeDB" id="A7SB23"/>
<dbReference type="SUPFAM" id="SSF52047">
    <property type="entry name" value="RNI-like"/>
    <property type="match status" value="1"/>
</dbReference>
<dbReference type="OMA" id="GVSYKLW"/>
<dbReference type="eggNOG" id="KOG4308">
    <property type="taxonomic scope" value="Eukaryota"/>
</dbReference>
<keyword evidence="2" id="KW-1185">Reference proteome</keyword>
<dbReference type="EMBL" id="DS469613">
    <property type="protein sequence ID" value="EDO39086.1"/>
    <property type="molecule type" value="Genomic_DNA"/>
</dbReference>
<evidence type="ECO:0000313" key="1">
    <source>
        <dbReference type="EMBL" id="EDO39086.1"/>
    </source>
</evidence>
<dbReference type="Proteomes" id="UP000001593">
    <property type="component" value="Unassembled WGS sequence"/>
</dbReference>
<organism evidence="1 2">
    <name type="scientific">Nematostella vectensis</name>
    <name type="common">Starlet sea anemone</name>
    <dbReference type="NCBI Taxonomy" id="45351"/>
    <lineage>
        <taxon>Eukaryota</taxon>
        <taxon>Metazoa</taxon>
        <taxon>Cnidaria</taxon>
        <taxon>Anthozoa</taxon>
        <taxon>Hexacorallia</taxon>
        <taxon>Actiniaria</taxon>
        <taxon>Edwardsiidae</taxon>
        <taxon>Nematostella</taxon>
    </lineage>
</organism>
<gene>
    <name evidence="1" type="ORF">NEMVEDRAFT_v1g111817</name>
</gene>
<accession>A7SB23</accession>
<dbReference type="HOGENOM" id="CLU_2284490_0_0_1"/>
<dbReference type="Gene3D" id="3.80.10.10">
    <property type="entry name" value="Ribonuclease Inhibitor"/>
    <property type="match status" value="1"/>
</dbReference>
<sequence length="102" mass="11255">EEYDPTGRKVYLQACKTLEVTPVSYFLRHIQDPRVDMKHRGLGAKGAKAMAIALVLNTSIVSLNLHDNALGGDGGVYIANMLKENCYISELVGVSYKLWSVQ</sequence>